<dbReference type="Proteomes" id="UP000006103">
    <property type="component" value="Plasmid PBr_lp28-4"/>
</dbReference>
<protein>
    <submittedName>
        <fullName evidence="2">Protein p23</fullName>
    </submittedName>
</protein>
<evidence type="ECO:0000313" key="2">
    <source>
        <dbReference type="EMBL" id="ACL34595.1"/>
    </source>
</evidence>
<organism evidence="2 3">
    <name type="scientific">Borreliella garinii PBr</name>
    <dbReference type="NCBI Taxonomy" id="498743"/>
    <lineage>
        <taxon>Bacteria</taxon>
        <taxon>Pseudomonadati</taxon>
        <taxon>Spirochaetota</taxon>
        <taxon>Spirochaetia</taxon>
        <taxon>Spirochaetales</taxon>
        <taxon>Borreliaceae</taxon>
        <taxon>Borreliella</taxon>
    </lineage>
</organism>
<feature type="domain" description="Outer surface lipoprotein BB0158" evidence="1">
    <location>
        <begin position="3"/>
        <end position="63"/>
    </location>
</feature>
<evidence type="ECO:0000259" key="1">
    <source>
        <dbReference type="Pfam" id="PF24960"/>
    </source>
</evidence>
<sequence length="74" mass="8702">MGFLFNDDLTNAFKLLYKKSDCSHMLAHFTIKDKQANENKTYEIALNLKLFADTIKLIFDKYPNLSHEKLKTPY</sequence>
<name>B8F148_BORGR</name>
<evidence type="ECO:0000313" key="3">
    <source>
        <dbReference type="Proteomes" id="UP000006103"/>
    </source>
</evidence>
<accession>B8F148</accession>
<dbReference type="InterPro" id="IPR056668">
    <property type="entry name" value="BB0158-like"/>
</dbReference>
<gene>
    <name evidence="2" type="ORF">BGAPBR_I0069</name>
</gene>
<dbReference type="AlphaFoldDB" id="B8F148"/>
<dbReference type="Pfam" id="PF24960">
    <property type="entry name" value="BB0158"/>
    <property type="match status" value="1"/>
</dbReference>
<proteinExistence type="predicted"/>
<dbReference type="EMBL" id="CP001304">
    <property type="protein sequence ID" value="ACL34595.1"/>
    <property type="molecule type" value="Genomic_DNA"/>
</dbReference>
<reference evidence="2 3" key="1">
    <citation type="journal article" date="2011" name="J. Bacteriol.">
        <title>Whole-genome sequences of two Borrelia afzelii and two Borrelia garinii Lyme disease agent isolates.</title>
        <authorList>
            <person name="Casjens S.R."/>
            <person name="Mongodin E.F."/>
            <person name="Qiu W.-G."/>
            <person name="Dunn J.J."/>
            <person name="Luft B.J."/>
            <person name="Fraser-Liggett C.M."/>
            <person name="Schutzer S.E."/>
        </authorList>
    </citation>
    <scope>NUCLEOTIDE SEQUENCE [LARGE SCALE GENOMIC DNA]</scope>
    <source>
        <strain evidence="2 3">PBr</strain>
    </source>
</reference>
<geneLocation type="plasmid" evidence="2 3">
    <name>PBr_lp28-4</name>
</geneLocation>
<keyword evidence="2" id="KW-0614">Plasmid</keyword>
<keyword evidence="3" id="KW-1185">Reference proteome</keyword>